<name>A0A510K4B1_9FUSO</name>
<dbReference type="PANTHER" id="PTHR11113:SF14">
    <property type="entry name" value="N-ACETYLGLUCOSAMINE-6-PHOSPHATE DEACETYLASE"/>
    <property type="match status" value="1"/>
</dbReference>
<feature type="active site" description="Proton donor/acceptor" evidence="6">
    <location>
        <position position="273"/>
    </location>
</feature>
<dbReference type="CDD" id="cd00854">
    <property type="entry name" value="NagA"/>
    <property type="match status" value="1"/>
</dbReference>
<dbReference type="Proteomes" id="UP000422644">
    <property type="component" value="Chromosome"/>
</dbReference>
<comment type="cofactor">
    <cofactor evidence="8">
        <name>a divalent metal cation</name>
        <dbReference type="ChEBI" id="CHEBI:60240"/>
    </cofactor>
    <text evidence="8">Binds 1 divalent metal cation per subunit.</text>
</comment>
<comment type="similarity">
    <text evidence="1 5">Belongs to the metallo-dependent hydrolases superfamily. NagA family.</text>
</comment>
<dbReference type="GO" id="GO:0008448">
    <property type="term" value="F:N-acetylglucosamine-6-phosphate deacetylase activity"/>
    <property type="evidence" value="ECO:0007669"/>
    <property type="project" value="InterPro"/>
</dbReference>
<dbReference type="RefSeq" id="WP_026748177.1">
    <property type="nucleotide sequence ID" value="NZ_AP019831.1"/>
</dbReference>
<feature type="binding site" evidence="8">
    <location>
        <position position="131"/>
    </location>
    <ligand>
        <name>Zn(2+)</name>
        <dbReference type="ChEBI" id="CHEBI:29105"/>
    </ligand>
</feature>
<reference evidence="10 11" key="1">
    <citation type="submission" date="2019-07" db="EMBL/GenBank/DDBJ databases">
        <title>Complete Genome Sequence of Leptotrichia trevisanii Strain JMUB3870.</title>
        <authorList>
            <person name="Watanabe S."/>
            <person name="Cui L."/>
        </authorList>
    </citation>
    <scope>NUCLEOTIDE SEQUENCE [LARGE SCALE GENOMIC DNA]</scope>
    <source>
        <strain evidence="10 11">JMUB3870</strain>
    </source>
</reference>
<feature type="binding site" evidence="7">
    <location>
        <position position="227"/>
    </location>
    <ligand>
        <name>substrate</name>
    </ligand>
</feature>
<dbReference type="InterPro" id="IPR011059">
    <property type="entry name" value="Metal-dep_hydrolase_composite"/>
</dbReference>
<feature type="binding site" evidence="7">
    <location>
        <position position="251"/>
    </location>
    <ligand>
        <name>substrate</name>
    </ligand>
</feature>
<dbReference type="NCBIfam" id="TIGR00221">
    <property type="entry name" value="nagA"/>
    <property type="match status" value="1"/>
</dbReference>
<evidence type="ECO:0000259" key="9">
    <source>
        <dbReference type="Pfam" id="PF01979"/>
    </source>
</evidence>
<evidence type="ECO:0000256" key="1">
    <source>
        <dbReference type="ARBA" id="ARBA00010716"/>
    </source>
</evidence>
<evidence type="ECO:0000256" key="3">
    <source>
        <dbReference type="ARBA" id="ARBA00022801"/>
    </source>
</evidence>
<feature type="binding site" evidence="7">
    <location>
        <begin position="219"/>
        <end position="220"/>
    </location>
    <ligand>
        <name>substrate</name>
    </ligand>
</feature>
<gene>
    <name evidence="10" type="ORF">JMUB3870_2529</name>
</gene>
<dbReference type="SUPFAM" id="SSF51556">
    <property type="entry name" value="Metallo-dependent hydrolases"/>
    <property type="match status" value="1"/>
</dbReference>
<dbReference type="Gene3D" id="2.30.40.10">
    <property type="entry name" value="Urease, subunit C, domain 1"/>
    <property type="match status" value="1"/>
</dbReference>
<organism evidence="10 11">
    <name type="scientific">Leptotrichia trevisanii</name>
    <dbReference type="NCBI Taxonomy" id="109328"/>
    <lineage>
        <taxon>Bacteria</taxon>
        <taxon>Fusobacteriati</taxon>
        <taxon>Fusobacteriota</taxon>
        <taxon>Fusobacteriia</taxon>
        <taxon>Fusobacteriales</taxon>
        <taxon>Leptotrichiaceae</taxon>
        <taxon>Leptotrichia</taxon>
    </lineage>
</organism>
<dbReference type="Gene3D" id="3.20.20.140">
    <property type="entry name" value="Metal-dependent hydrolases"/>
    <property type="match status" value="1"/>
</dbReference>
<evidence type="ECO:0000256" key="4">
    <source>
        <dbReference type="ARBA" id="ARBA00023277"/>
    </source>
</evidence>
<dbReference type="InterPro" id="IPR006680">
    <property type="entry name" value="Amidohydro-rel"/>
</dbReference>
<dbReference type="GO" id="GO:0046872">
    <property type="term" value="F:metal ion binding"/>
    <property type="evidence" value="ECO:0007669"/>
    <property type="project" value="UniProtKB-KW"/>
</dbReference>
<feature type="binding site" evidence="8">
    <location>
        <position position="196"/>
    </location>
    <ligand>
        <name>Zn(2+)</name>
        <dbReference type="ChEBI" id="CHEBI:29105"/>
    </ligand>
</feature>
<evidence type="ECO:0000256" key="8">
    <source>
        <dbReference type="PIRSR" id="PIRSR038994-3"/>
    </source>
</evidence>
<feature type="binding site" evidence="7">
    <location>
        <begin position="307"/>
        <end position="309"/>
    </location>
    <ligand>
        <name>substrate</name>
    </ligand>
</feature>
<dbReference type="InterPro" id="IPR032466">
    <property type="entry name" value="Metal_Hydrolase"/>
</dbReference>
<keyword evidence="4 5" id="KW-0119">Carbohydrate metabolism</keyword>
<evidence type="ECO:0000256" key="6">
    <source>
        <dbReference type="PIRSR" id="PIRSR038994-1"/>
    </source>
</evidence>
<dbReference type="SUPFAM" id="SSF51338">
    <property type="entry name" value="Composite domain of metallo-dependent hydrolases"/>
    <property type="match status" value="1"/>
</dbReference>
<dbReference type="InterPro" id="IPR003764">
    <property type="entry name" value="GlcNAc_6-P_deAcase"/>
</dbReference>
<dbReference type="FunFam" id="3.20.20.140:FF:000004">
    <property type="entry name" value="N-acetylglucosamine-6-phosphate deacetylase"/>
    <property type="match status" value="1"/>
</dbReference>
<sequence>MIIKNAKIFDGEKFIGENAVVLEGKFIKKVTDFDLIEEKEVENQEVVDVKGMVLSPGFIDLQINGCGGVLFNDDISRKTLEIMNETNKRYGCTSFLPTLITSPDEKIEKALNLMKEMKDKEEIGVLGLHIEGPYISVEKKGIHRPEYIRVLSDEMVQKIADAGTEATKIITIAPEKAKIEHLEKLKKGGINIAVGHTNATYKECMEKKDYFNCATHLYNAMRALDSREPGVVGFLFNNDTTNCGIIVDGLHMDFASVEIAKKILKDRLYLVTDAVSPAGTDNMTEFMFEGNRVLYKNGKCVSPEGTLGGSALVMIEGIKNLVEKVHVSLEEALRMATSYPAEAVAVDQKYGFIKEGYFADLTYFDDNFNVKGTVSKGNLTRYE</sequence>
<feature type="binding site" evidence="7">
    <location>
        <position position="142"/>
    </location>
    <ligand>
        <name>substrate</name>
    </ligand>
</feature>
<evidence type="ECO:0000313" key="10">
    <source>
        <dbReference type="EMBL" id="BBM46384.1"/>
    </source>
</evidence>
<feature type="domain" description="Amidohydrolase-related" evidence="9">
    <location>
        <begin position="54"/>
        <end position="379"/>
    </location>
</feature>
<dbReference type="OrthoDB" id="9776488at2"/>
<keyword evidence="11" id="KW-1185">Reference proteome</keyword>
<dbReference type="Pfam" id="PF01979">
    <property type="entry name" value="Amidohydro_1"/>
    <property type="match status" value="1"/>
</dbReference>
<dbReference type="GO" id="GO:0006046">
    <property type="term" value="P:N-acetylglucosamine catabolic process"/>
    <property type="evidence" value="ECO:0007669"/>
    <property type="project" value="TreeGrafter"/>
</dbReference>
<feature type="binding site" evidence="8">
    <location>
        <position position="216"/>
    </location>
    <ligand>
        <name>Zn(2+)</name>
        <dbReference type="ChEBI" id="CHEBI:29105"/>
    </ligand>
</feature>
<accession>A0A510K4B1</accession>
<keyword evidence="2 8" id="KW-0479">Metal-binding</keyword>
<dbReference type="AlphaFoldDB" id="A0A510K4B1"/>
<evidence type="ECO:0000256" key="2">
    <source>
        <dbReference type="ARBA" id="ARBA00022723"/>
    </source>
</evidence>
<dbReference type="EMBL" id="AP019831">
    <property type="protein sequence ID" value="BBM46384.1"/>
    <property type="molecule type" value="Genomic_DNA"/>
</dbReference>
<proteinExistence type="inferred from homology"/>
<evidence type="ECO:0000313" key="11">
    <source>
        <dbReference type="Proteomes" id="UP000422644"/>
    </source>
</evidence>
<keyword evidence="3 5" id="KW-0378">Hydrolase</keyword>
<evidence type="ECO:0000256" key="5">
    <source>
        <dbReference type="PIRNR" id="PIRNR038994"/>
    </source>
</evidence>
<evidence type="ECO:0000256" key="7">
    <source>
        <dbReference type="PIRSR" id="PIRSR038994-2"/>
    </source>
</evidence>
<dbReference type="PIRSF" id="PIRSF038994">
    <property type="entry name" value="NagA"/>
    <property type="match status" value="1"/>
</dbReference>
<protein>
    <submittedName>
        <fullName evidence="10">N-acetylglucosamine-6-phosphate deacetylase</fullName>
    </submittedName>
</protein>
<dbReference type="PANTHER" id="PTHR11113">
    <property type="entry name" value="N-ACETYLGLUCOSAMINE-6-PHOSPHATE DEACETYLASE"/>
    <property type="match status" value="1"/>
</dbReference>